<dbReference type="NCBIfam" id="TIGR00778">
    <property type="entry name" value="ahpD_dom"/>
    <property type="match status" value="1"/>
</dbReference>
<keyword evidence="5" id="KW-0575">Peroxidase</keyword>
<dbReference type="Gene3D" id="1.20.1290.10">
    <property type="entry name" value="AhpD-like"/>
    <property type="match status" value="1"/>
</dbReference>
<dbReference type="GO" id="GO:0051920">
    <property type="term" value="F:peroxiredoxin activity"/>
    <property type="evidence" value="ECO:0007669"/>
    <property type="project" value="InterPro"/>
</dbReference>
<evidence type="ECO:0000256" key="2">
    <source>
        <dbReference type="ARBA" id="ARBA00023004"/>
    </source>
</evidence>
<dbReference type="STRING" id="504798.SAMN05421871_107302"/>
<sequence length="184" mass="19563">MTFLPSLPENAVLFDVFKAYPDTARPIIEYHETVMRGPSPFSLAERELIAAYVSGVNNCAYCHGVHTATAEAHGVEPGLLGAALADLDSARVDPRLLPVLRYVGKLTQTPSAMTPADAEAVYAAGWDESALHSAVLVCALFNFMNRMVEGLGVSADASYFSVSAKRLHDIGYVGLAKLIPPAAA</sequence>
<dbReference type="GO" id="GO:0020037">
    <property type="term" value="F:heme binding"/>
    <property type="evidence" value="ECO:0007669"/>
    <property type="project" value="InterPro"/>
</dbReference>
<dbReference type="Proteomes" id="UP000199651">
    <property type="component" value="Unassembled WGS sequence"/>
</dbReference>
<dbReference type="PANTHER" id="PTHR35446">
    <property type="entry name" value="SI:CH211-175M2.5"/>
    <property type="match status" value="1"/>
</dbReference>
<accession>A0A1H0UWT7</accession>
<proteinExistence type="predicted"/>
<dbReference type="Pfam" id="PF02627">
    <property type="entry name" value="CMD"/>
    <property type="match status" value="1"/>
</dbReference>
<dbReference type="AlphaFoldDB" id="A0A1H0UWT7"/>
<dbReference type="OrthoDB" id="122912at2"/>
<dbReference type="InterPro" id="IPR010195">
    <property type="entry name" value="Uncharacterised_peroxidase-rel"/>
</dbReference>
<dbReference type="RefSeq" id="WP_091382280.1">
    <property type="nucleotide sequence ID" value="NZ_FNDV01000007.1"/>
</dbReference>
<keyword evidence="2 3" id="KW-0408">Iron</keyword>
<dbReference type="InterPro" id="IPR004675">
    <property type="entry name" value="AhpD_core"/>
</dbReference>
<dbReference type="InterPro" id="IPR003779">
    <property type="entry name" value="CMD-like"/>
</dbReference>
<keyword evidence="5" id="KW-0560">Oxidoreductase</keyword>
<dbReference type="GO" id="GO:0009055">
    <property type="term" value="F:electron transfer activity"/>
    <property type="evidence" value="ECO:0007669"/>
    <property type="project" value="InterPro"/>
</dbReference>
<evidence type="ECO:0000313" key="6">
    <source>
        <dbReference type="Proteomes" id="UP000199651"/>
    </source>
</evidence>
<evidence type="ECO:0000256" key="3">
    <source>
        <dbReference type="PROSITE-ProRule" id="PRU00433"/>
    </source>
</evidence>
<keyword evidence="6" id="KW-1185">Reference proteome</keyword>
<dbReference type="PROSITE" id="PS51007">
    <property type="entry name" value="CYTC"/>
    <property type="match status" value="1"/>
</dbReference>
<keyword evidence="3" id="KW-0349">Heme</keyword>
<organism evidence="5 6">
    <name type="scientific">Actinokineospora alba</name>
    <dbReference type="NCBI Taxonomy" id="504798"/>
    <lineage>
        <taxon>Bacteria</taxon>
        <taxon>Bacillati</taxon>
        <taxon>Actinomycetota</taxon>
        <taxon>Actinomycetes</taxon>
        <taxon>Pseudonocardiales</taxon>
        <taxon>Pseudonocardiaceae</taxon>
        <taxon>Actinokineospora</taxon>
    </lineage>
</organism>
<evidence type="ECO:0000313" key="5">
    <source>
        <dbReference type="EMBL" id="SDP70266.1"/>
    </source>
</evidence>
<reference evidence="6" key="1">
    <citation type="submission" date="2016-10" db="EMBL/GenBank/DDBJ databases">
        <authorList>
            <person name="Varghese N."/>
            <person name="Submissions S."/>
        </authorList>
    </citation>
    <scope>NUCLEOTIDE SEQUENCE [LARGE SCALE GENOMIC DNA]</scope>
    <source>
        <strain evidence="6">IBRC-M 10655</strain>
    </source>
</reference>
<protein>
    <submittedName>
        <fullName evidence="5">Uncharacterized peroxidase-related enzyme</fullName>
    </submittedName>
</protein>
<dbReference type="SUPFAM" id="SSF69118">
    <property type="entry name" value="AhpD-like"/>
    <property type="match status" value="1"/>
</dbReference>
<keyword evidence="1 3" id="KW-0479">Metal-binding</keyword>
<dbReference type="InterPro" id="IPR029032">
    <property type="entry name" value="AhpD-like"/>
</dbReference>
<dbReference type="EMBL" id="FNJB01000012">
    <property type="protein sequence ID" value="SDP70266.1"/>
    <property type="molecule type" value="Genomic_DNA"/>
</dbReference>
<evidence type="ECO:0000256" key="1">
    <source>
        <dbReference type="ARBA" id="ARBA00022723"/>
    </source>
</evidence>
<gene>
    <name evidence="5" type="ORF">SAMN05192558_112102</name>
</gene>
<name>A0A1H0UWT7_9PSEU</name>
<dbReference type="GO" id="GO:0046872">
    <property type="term" value="F:metal ion binding"/>
    <property type="evidence" value="ECO:0007669"/>
    <property type="project" value="UniProtKB-KW"/>
</dbReference>
<dbReference type="PANTHER" id="PTHR35446:SF2">
    <property type="entry name" value="CARBOXYMUCONOLACTONE DECARBOXYLASE-LIKE DOMAIN-CONTAINING PROTEIN"/>
    <property type="match status" value="1"/>
</dbReference>
<evidence type="ECO:0000259" key="4">
    <source>
        <dbReference type="PROSITE" id="PS51007"/>
    </source>
</evidence>
<dbReference type="NCBIfam" id="TIGR01926">
    <property type="entry name" value="peroxid_rel"/>
    <property type="match status" value="1"/>
</dbReference>
<dbReference type="InterPro" id="IPR009056">
    <property type="entry name" value="Cyt_c-like_dom"/>
</dbReference>
<feature type="domain" description="Cytochrome c" evidence="4">
    <location>
        <begin position="32"/>
        <end position="183"/>
    </location>
</feature>